<evidence type="ECO:0000313" key="1">
    <source>
        <dbReference type="EMBL" id="CAG8682497.1"/>
    </source>
</evidence>
<evidence type="ECO:0000313" key="2">
    <source>
        <dbReference type="Proteomes" id="UP000789702"/>
    </source>
</evidence>
<feature type="non-terminal residue" evidence="1">
    <location>
        <position position="1"/>
    </location>
</feature>
<accession>A0ACA9NYI0</accession>
<dbReference type="Proteomes" id="UP000789702">
    <property type="component" value="Unassembled WGS sequence"/>
</dbReference>
<dbReference type="EMBL" id="CAJVPU010021733">
    <property type="protein sequence ID" value="CAG8682497.1"/>
    <property type="molecule type" value="Genomic_DNA"/>
</dbReference>
<organism evidence="1 2">
    <name type="scientific">Dentiscutata heterogama</name>
    <dbReference type="NCBI Taxonomy" id="1316150"/>
    <lineage>
        <taxon>Eukaryota</taxon>
        <taxon>Fungi</taxon>
        <taxon>Fungi incertae sedis</taxon>
        <taxon>Mucoromycota</taxon>
        <taxon>Glomeromycotina</taxon>
        <taxon>Glomeromycetes</taxon>
        <taxon>Diversisporales</taxon>
        <taxon>Gigasporaceae</taxon>
        <taxon>Dentiscutata</taxon>
    </lineage>
</organism>
<proteinExistence type="predicted"/>
<gene>
    <name evidence="1" type="ORF">DHETER_LOCUS10730</name>
</gene>
<name>A0ACA9NYI0_9GLOM</name>
<protein>
    <submittedName>
        <fullName evidence="1">12825_t:CDS:1</fullName>
    </submittedName>
</protein>
<feature type="non-terminal residue" evidence="1">
    <location>
        <position position="179"/>
    </location>
</feature>
<comment type="caution">
    <text evidence="1">The sequence shown here is derived from an EMBL/GenBank/DDBJ whole genome shotgun (WGS) entry which is preliminary data.</text>
</comment>
<sequence>EANEIKYDLTKYGDLVTVRQYDDGKLLIVTSRKDDPELLHLVYQNGSISTINYQDSINFKNSSAWIIEDSYNDISKSFIITYKKSNDLKWIKYAFSKIDGIATPISNGSIKSPRDGYNLSSYIAFSAIGSQHVIVYLVTNNTSVHKDDYRYPSLAIYAHFVKDGLDPLSEQFLLHESYN</sequence>
<keyword evidence="2" id="KW-1185">Reference proteome</keyword>
<reference evidence="1" key="1">
    <citation type="submission" date="2021-06" db="EMBL/GenBank/DDBJ databases">
        <authorList>
            <person name="Kallberg Y."/>
            <person name="Tangrot J."/>
            <person name="Rosling A."/>
        </authorList>
    </citation>
    <scope>NUCLEOTIDE SEQUENCE</scope>
    <source>
        <strain evidence="1">IL203A</strain>
    </source>
</reference>